<sequence>MHHKSRYSKRIKFTVIAYGEEATLKEKDTLSKLVIANGINFNVIESSCRFVDSVEDIPRLREVL</sequence>
<name>A0A645HLP9_9ZZZZ</name>
<comment type="caution">
    <text evidence="1">The sequence shown here is derived from an EMBL/GenBank/DDBJ whole genome shotgun (WGS) entry which is preliminary data.</text>
</comment>
<gene>
    <name evidence="1" type="ORF">SDC9_187239</name>
</gene>
<protein>
    <submittedName>
        <fullName evidence="1">Uncharacterized protein</fullName>
    </submittedName>
</protein>
<dbReference type="EMBL" id="VSSQ01095680">
    <property type="protein sequence ID" value="MPN39710.1"/>
    <property type="molecule type" value="Genomic_DNA"/>
</dbReference>
<organism evidence="1">
    <name type="scientific">bioreactor metagenome</name>
    <dbReference type="NCBI Taxonomy" id="1076179"/>
    <lineage>
        <taxon>unclassified sequences</taxon>
        <taxon>metagenomes</taxon>
        <taxon>ecological metagenomes</taxon>
    </lineage>
</organism>
<reference evidence="1" key="1">
    <citation type="submission" date="2019-08" db="EMBL/GenBank/DDBJ databases">
        <authorList>
            <person name="Kucharzyk K."/>
            <person name="Murdoch R.W."/>
            <person name="Higgins S."/>
            <person name="Loffler F."/>
        </authorList>
    </citation>
    <scope>NUCLEOTIDE SEQUENCE</scope>
</reference>
<dbReference type="AlphaFoldDB" id="A0A645HLP9"/>
<accession>A0A645HLP9</accession>
<evidence type="ECO:0000313" key="1">
    <source>
        <dbReference type="EMBL" id="MPN39710.1"/>
    </source>
</evidence>
<proteinExistence type="predicted"/>